<dbReference type="PANTHER" id="PTHR15860:SF0">
    <property type="entry name" value="LP20373P"/>
    <property type="match status" value="1"/>
</dbReference>
<evidence type="ECO:0000256" key="3">
    <source>
        <dbReference type="ARBA" id="ARBA00022723"/>
    </source>
</evidence>
<dbReference type="GO" id="GO:0061630">
    <property type="term" value="F:ubiquitin protein ligase activity"/>
    <property type="evidence" value="ECO:0007669"/>
    <property type="project" value="InterPro"/>
</dbReference>
<keyword evidence="6" id="KW-0862">Zinc</keyword>
<feature type="compositionally biased region" description="Polar residues" evidence="10">
    <location>
        <begin position="157"/>
        <end position="170"/>
    </location>
</feature>
<dbReference type="InterPro" id="IPR017907">
    <property type="entry name" value="Znf_RING_CS"/>
</dbReference>
<dbReference type="PROSITE" id="PS00518">
    <property type="entry name" value="ZF_RING_1"/>
    <property type="match status" value="1"/>
</dbReference>
<dbReference type="PROSITE" id="PS50089">
    <property type="entry name" value="ZF_RING_2"/>
    <property type="match status" value="1"/>
</dbReference>
<keyword evidence="3" id="KW-0479">Metal-binding</keyword>
<dbReference type="EMBL" id="AJWJ01000044">
    <property type="protein sequence ID" value="KAF2076926.1"/>
    <property type="molecule type" value="Genomic_DNA"/>
</dbReference>
<dbReference type="InterPro" id="IPR001841">
    <property type="entry name" value="Znf_RING"/>
</dbReference>
<feature type="compositionally biased region" description="Low complexity" evidence="10">
    <location>
        <begin position="241"/>
        <end position="256"/>
    </location>
</feature>
<dbReference type="GO" id="GO:1904294">
    <property type="term" value="P:positive regulation of ERAD pathway"/>
    <property type="evidence" value="ECO:0007669"/>
    <property type="project" value="InterPro"/>
</dbReference>
<keyword evidence="4 9" id="KW-0863">Zinc-finger</keyword>
<keyword evidence="5" id="KW-0833">Ubl conjugation pathway</keyword>
<feature type="transmembrane region" description="Helical" evidence="11">
    <location>
        <begin position="279"/>
        <end position="307"/>
    </location>
</feature>
<evidence type="ECO:0000313" key="14">
    <source>
        <dbReference type="Proteomes" id="UP000695562"/>
    </source>
</evidence>
<evidence type="ECO:0000313" key="13">
    <source>
        <dbReference type="EMBL" id="KAF2076926.1"/>
    </source>
</evidence>
<evidence type="ECO:0000256" key="4">
    <source>
        <dbReference type="ARBA" id="ARBA00022771"/>
    </source>
</evidence>
<dbReference type="PANTHER" id="PTHR15860">
    <property type="entry name" value="UNCHARACTERIZED RING FINGER-CONTAINING PROTEIN"/>
    <property type="match status" value="1"/>
</dbReference>
<accession>A0A8J4PZK6</accession>
<evidence type="ECO:0000256" key="9">
    <source>
        <dbReference type="PROSITE-ProRule" id="PRU00175"/>
    </source>
</evidence>
<name>A0A8J4PZK6_9MYCE</name>
<evidence type="ECO:0000256" key="8">
    <source>
        <dbReference type="ARBA" id="ARBA00023136"/>
    </source>
</evidence>
<dbReference type="AlphaFoldDB" id="A0A8J4PZK6"/>
<gene>
    <name evidence="13" type="ORF">CYY_001764</name>
</gene>
<keyword evidence="2 11" id="KW-0812">Transmembrane</keyword>
<evidence type="ECO:0000259" key="12">
    <source>
        <dbReference type="PROSITE" id="PS50089"/>
    </source>
</evidence>
<evidence type="ECO:0000256" key="6">
    <source>
        <dbReference type="ARBA" id="ARBA00022833"/>
    </source>
</evidence>
<feature type="transmembrane region" description="Helical" evidence="11">
    <location>
        <begin position="328"/>
        <end position="347"/>
    </location>
</feature>
<comment type="caution">
    <text evidence="13">The sequence shown here is derived from an EMBL/GenBank/DDBJ whole genome shotgun (WGS) entry which is preliminary data.</text>
</comment>
<feature type="region of interest" description="Disordered" evidence="10">
    <location>
        <begin position="1"/>
        <end position="123"/>
    </location>
</feature>
<dbReference type="Proteomes" id="UP000695562">
    <property type="component" value="Unassembled WGS sequence"/>
</dbReference>
<feature type="compositionally biased region" description="Low complexity" evidence="10">
    <location>
        <begin position="109"/>
        <end position="118"/>
    </location>
</feature>
<dbReference type="GO" id="GO:0008270">
    <property type="term" value="F:zinc ion binding"/>
    <property type="evidence" value="ECO:0007669"/>
    <property type="project" value="UniProtKB-KW"/>
</dbReference>
<dbReference type="InterPro" id="IPR013083">
    <property type="entry name" value="Znf_RING/FYVE/PHD"/>
</dbReference>
<comment type="subcellular location">
    <subcellularLocation>
        <location evidence="1">Membrane</location>
        <topology evidence="1">Multi-pass membrane protein</topology>
    </subcellularLocation>
</comment>
<evidence type="ECO:0000256" key="1">
    <source>
        <dbReference type="ARBA" id="ARBA00004141"/>
    </source>
</evidence>
<feature type="compositionally biased region" description="Low complexity" evidence="10">
    <location>
        <begin position="180"/>
        <end position="198"/>
    </location>
</feature>
<feature type="transmembrane region" description="Helical" evidence="11">
    <location>
        <begin position="435"/>
        <end position="454"/>
    </location>
</feature>
<keyword evidence="7 11" id="KW-1133">Transmembrane helix</keyword>
<feature type="compositionally biased region" description="Low complexity" evidence="10">
    <location>
        <begin position="7"/>
        <end position="80"/>
    </location>
</feature>
<evidence type="ECO:0000256" key="11">
    <source>
        <dbReference type="SAM" id="Phobius"/>
    </source>
</evidence>
<protein>
    <recommendedName>
        <fullName evidence="12">RING-type domain-containing protein</fullName>
    </recommendedName>
</protein>
<proteinExistence type="predicted"/>
<sequence>MELSIRIDPLSNDNDDSNNNNSSNNNHSSLNNVHSNNINNINNTPTIPTTNNPFVPWNPTTTTTTTTTSNTSPSNIYPSSHFNTVLNFSLDNNSNNNSNSNGGVSLDEQPQQQQQQHQGRLSHLSHQFNQISSRTNSIVNQFIHNATNRVIQNHNNNIENTTDTFDSNNENNDDPHGFYNRSSNNNNSNNSNNSGNGLLNTNRFSNLISNDFRARLQLQQLHQQLQQLEQDADADDRQDQQQDQNQQQQQQQQQQDGNISNASTRVDIPMVLKWFEQNLMFLSLLSVIFIYVHKQGILVFLWQQIIFFQSNQTLQKQVSLQEKRNVGVLFWLILILSSNVLTTYLFFSTHELWRSLVFLAPLIEFDIWSTFWVVTVNDFVCRFVTMIVKSVCVIVVGHKPPFKRRAQLYAAIEAVSFLYRMLIPTSVWVCYIRGLALNGEYMFSVTVMVLYLSFKLNTLFHNTRVTILIVRAYLLSHTLYGKKASAEQVAESGDHCSICQEKMVSPIVLRCNHIFCEDCVSQWFEREKTCPLCRSPIQAAGHRTHSDGSTSLLLQLF</sequence>
<dbReference type="CDD" id="cd16532">
    <property type="entry name" value="RING-HC_RNFT1-like"/>
    <property type="match status" value="1"/>
</dbReference>
<evidence type="ECO:0000256" key="2">
    <source>
        <dbReference type="ARBA" id="ARBA00022692"/>
    </source>
</evidence>
<evidence type="ECO:0000256" key="10">
    <source>
        <dbReference type="SAM" id="MobiDB-lite"/>
    </source>
</evidence>
<feature type="domain" description="RING-type" evidence="12">
    <location>
        <begin position="496"/>
        <end position="534"/>
    </location>
</feature>
<reference evidence="13" key="1">
    <citation type="submission" date="2020-01" db="EMBL/GenBank/DDBJ databases">
        <title>Development of genomics and gene disruption for Polysphondylium violaceum indicates a role for the polyketide synthase stlB in stalk morphogenesis.</title>
        <authorList>
            <person name="Narita B."/>
            <person name="Kawabe Y."/>
            <person name="Kin K."/>
            <person name="Saito T."/>
            <person name="Gibbs R."/>
            <person name="Kuspa A."/>
            <person name="Muzny D."/>
            <person name="Queller D."/>
            <person name="Richards S."/>
            <person name="Strassman J."/>
            <person name="Sucgang R."/>
            <person name="Worley K."/>
            <person name="Schaap P."/>
        </authorList>
    </citation>
    <scope>NUCLEOTIDE SEQUENCE</scope>
    <source>
        <strain evidence="13">QSvi11</strain>
    </source>
</reference>
<feature type="compositionally biased region" description="Low complexity" evidence="10">
    <location>
        <begin position="92"/>
        <end position="101"/>
    </location>
</feature>
<dbReference type="InterPro" id="IPR044235">
    <property type="entry name" value="RNFT1/2"/>
</dbReference>
<dbReference type="Pfam" id="PF13920">
    <property type="entry name" value="zf-C3HC4_3"/>
    <property type="match status" value="1"/>
</dbReference>
<dbReference type="SUPFAM" id="SSF57850">
    <property type="entry name" value="RING/U-box"/>
    <property type="match status" value="1"/>
</dbReference>
<feature type="compositionally biased region" description="Polar residues" evidence="10">
    <location>
        <begin position="81"/>
        <end position="91"/>
    </location>
</feature>
<dbReference type="GO" id="GO:0016020">
    <property type="term" value="C:membrane"/>
    <property type="evidence" value="ECO:0007669"/>
    <property type="project" value="UniProtKB-SubCell"/>
</dbReference>
<feature type="region of interest" description="Disordered" evidence="10">
    <location>
        <begin position="157"/>
        <end position="198"/>
    </location>
</feature>
<dbReference type="OrthoDB" id="9049620at2759"/>
<keyword evidence="8 11" id="KW-0472">Membrane</keyword>
<feature type="region of interest" description="Disordered" evidence="10">
    <location>
        <begin position="227"/>
        <end position="260"/>
    </location>
</feature>
<dbReference type="SMART" id="SM00184">
    <property type="entry name" value="RING"/>
    <property type="match status" value="1"/>
</dbReference>
<dbReference type="Gene3D" id="3.30.40.10">
    <property type="entry name" value="Zinc/RING finger domain, C3HC4 (zinc finger)"/>
    <property type="match status" value="1"/>
</dbReference>
<evidence type="ECO:0000256" key="7">
    <source>
        <dbReference type="ARBA" id="ARBA00022989"/>
    </source>
</evidence>
<evidence type="ECO:0000256" key="5">
    <source>
        <dbReference type="ARBA" id="ARBA00022786"/>
    </source>
</evidence>
<organism evidence="13 14">
    <name type="scientific">Polysphondylium violaceum</name>
    <dbReference type="NCBI Taxonomy" id="133409"/>
    <lineage>
        <taxon>Eukaryota</taxon>
        <taxon>Amoebozoa</taxon>
        <taxon>Evosea</taxon>
        <taxon>Eumycetozoa</taxon>
        <taxon>Dictyostelia</taxon>
        <taxon>Dictyosteliales</taxon>
        <taxon>Dictyosteliaceae</taxon>
        <taxon>Polysphondylium</taxon>
    </lineage>
</organism>
<keyword evidence="14" id="KW-1185">Reference proteome</keyword>